<evidence type="ECO:0000313" key="1">
    <source>
        <dbReference type="EMBL" id="SVA36756.1"/>
    </source>
</evidence>
<proteinExistence type="predicted"/>
<name>A0A381V8N7_9ZZZZ</name>
<dbReference type="Pfam" id="PF00701">
    <property type="entry name" value="DHDPS"/>
    <property type="match status" value="1"/>
</dbReference>
<sequence>MNKIKGIYAAAVSILNENLSLNIDRTILHAENLIDQGCHGVAIFGSTGQGQLISVSEKINLLTRLSTSKYKNNYLIGTGFNSLSETINMMKVSCSLNFKNFLIMPPAYYKYGDKEVIDFYSRIIDAVPDSRIILYNFEKLCGYKFSISCIEKLIKKFPKQIVGVKDSSYNLYENLNIENFSIFPGSELKLLRGLEIGCSGIITATCNVTASLSRKVYEDFFSKKPQIHNEKLCNVRKTFDQYDLISGLHTFMSGQDSIFKNILPPLGLLNNNDKNKLISDLKKLDFDLESTKAA</sequence>
<dbReference type="PANTHER" id="PTHR12128:SF67">
    <property type="entry name" value="BLR3884 PROTEIN"/>
    <property type="match status" value="1"/>
</dbReference>
<organism evidence="1">
    <name type="scientific">marine metagenome</name>
    <dbReference type="NCBI Taxonomy" id="408172"/>
    <lineage>
        <taxon>unclassified sequences</taxon>
        <taxon>metagenomes</taxon>
        <taxon>ecological metagenomes</taxon>
    </lineage>
</organism>
<dbReference type="AlphaFoldDB" id="A0A381V8N7"/>
<dbReference type="PRINTS" id="PR00146">
    <property type="entry name" value="DHPICSNTHASE"/>
</dbReference>
<gene>
    <name evidence="1" type="ORF">METZ01_LOCUS89610</name>
</gene>
<dbReference type="InterPro" id="IPR013785">
    <property type="entry name" value="Aldolase_TIM"/>
</dbReference>
<dbReference type="Gene3D" id="3.20.20.70">
    <property type="entry name" value="Aldolase class I"/>
    <property type="match status" value="1"/>
</dbReference>
<dbReference type="PANTHER" id="PTHR12128">
    <property type="entry name" value="DIHYDRODIPICOLINATE SYNTHASE"/>
    <property type="match status" value="1"/>
</dbReference>
<dbReference type="CDD" id="cd00408">
    <property type="entry name" value="DHDPS-like"/>
    <property type="match status" value="1"/>
</dbReference>
<evidence type="ECO:0008006" key="2">
    <source>
        <dbReference type="Google" id="ProtNLM"/>
    </source>
</evidence>
<dbReference type="SUPFAM" id="SSF51569">
    <property type="entry name" value="Aldolase"/>
    <property type="match status" value="1"/>
</dbReference>
<reference evidence="1" key="1">
    <citation type="submission" date="2018-05" db="EMBL/GenBank/DDBJ databases">
        <authorList>
            <person name="Lanie J.A."/>
            <person name="Ng W.-L."/>
            <person name="Kazmierczak K.M."/>
            <person name="Andrzejewski T.M."/>
            <person name="Davidsen T.M."/>
            <person name="Wayne K.J."/>
            <person name="Tettelin H."/>
            <person name="Glass J.I."/>
            <person name="Rusch D."/>
            <person name="Podicherti R."/>
            <person name="Tsui H.-C.T."/>
            <person name="Winkler M.E."/>
        </authorList>
    </citation>
    <scope>NUCLEOTIDE SEQUENCE</scope>
</reference>
<dbReference type="EMBL" id="UINC01008154">
    <property type="protein sequence ID" value="SVA36756.1"/>
    <property type="molecule type" value="Genomic_DNA"/>
</dbReference>
<dbReference type="SMART" id="SM01130">
    <property type="entry name" value="DHDPS"/>
    <property type="match status" value="1"/>
</dbReference>
<dbReference type="GO" id="GO:0008840">
    <property type="term" value="F:4-hydroxy-tetrahydrodipicolinate synthase activity"/>
    <property type="evidence" value="ECO:0007669"/>
    <property type="project" value="TreeGrafter"/>
</dbReference>
<accession>A0A381V8N7</accession>
<dbReference type="PIRSF" id="PIRSF001365">
    <property type="entry name" value="DHDPS"/>
    <property type="match status" value="1"/>
</dbReference>
<dbReference type="InterPro" id="IPR002220">
    <property type="entry name" value="DapA-like"/>
</dbReference>
<protein>
    <recommendedName>
        <fullName evidence="2">Dihydrodipicolinate synthase family protein</fullName>
    </recommendedName>
</protein>